<feature type="domain" description="C2H2-type" evidence="9">
    <location>
        <begin position="869"/>
        <end position="896"/>
    </location>
</feature>
<dbReference type="EMBL" id="CAJPEV010003146">
    <property type="protein sequence ID" value="CAG0899063.1"/>
    <property type="molecule type" value="Genomic_DNA"/>
</dbReference>
<keyword evidence="11" id="KW-1185">Reference proteome</keyword>
<dbReference type="Proteomes" id="UP000677054">
    <property type="component" value="Unassembled WGS sequence"/>
</dbReference>
<organism evidence="10">
    <name type="scientific">Darwinula stevensoni</name>
    <dbReference type="NCBI Taxonomy" id="69355"/>
    <lineage>
        <taxon>Eukaryota</taxon>
        <taxon>Metazoa</taxon>
        <taxon>Ecdysozoa</taxon>
        <taxon>Arthropoda</taxon>
        <taxon>Crustacea</taxon>
        <taxon>Oligostraca</taxon>
        <taxon>Ostracoda</taxon>
        <taxon>Podocopa</taxon>
        <taxon>Podocopida</taxon>
        <taxon>Darwinulocopina</taxon>
        <taxon>Darwinuloidea</taxon>
        <taxon>Darwinulidae</taxon>
        <taxon>Darwinula</taxon>
    </lineage>
</organism>
<feature type="domain" description="C2H2-type" evidence="9">
    <location>
        <begin position="681"/>
        <end position="709"/>
    </location>
</feature>
<feature type="compositionally biased region" description="Polar residues" evidence="8">
    <location>
        <begin position="163"/>
        <end position="174"/>
    </location>
</feature>
<feature type="domain" description="C2H2-type" evidence="9">
    <location>
        <begin position="801"/>
        <end position="840"/>
    </location>
</feature>
<evidence type="ECO:0000313" key="10">
    <source>
        <dbReference type="EMBL" id="CAD7250918.1"/>
    </source>
</evidence>
<reference evidence="10" key="1">
    <citation type="submission" date="2020-11" db="EMBL/GenBank/DDBJ databases">
        <authorList>
            <person name="Tran Van P."/>
        </authorList>
    </citation>
    <scope>NUCLEOTIDE SEQUENCE</scope>
</reference>
<dbReference type="OrthoDB" id="6473806at2759"/>
<keyword evidence="3" id="KW-0677">Repeat</keyword>
<dbReference type="FunFam" id="3.30.160.60:FF:000358">
    <property type="entry name" value="zinc finger protein 24"/>
    <property type="match status" value="1"/>
</dbReference>
<dbReference type="PANTHER" id="PTHR24394">
    <property type="entry name" value="ZINC FINGER PROTEIN"/>
    <property type="match status" value="1"/>
</dbReference>
<evidence type="ECO:0000256" key="8">
    <source>
        <dbReference type="SAM" id="MobiDB-lite"/>
    </source>
</evidence>
<keyword evidence="5" id="KW-0862">Zinc</keyword>
<feature type="compositionally biased region" description="Basic and acidic residues" evidence="8">
    <location>
        <begin position="908"/>
        <end position="917"/>
    </location>
</feature>
<dbReference type="Gene3D" id="3.30.160.60">
    <property type="entry name" value="Classic Zinc Finger"/>
    <property type="match status" value="8"/>
</dbReference>
<protein>
    <recommendedName>
        <fullName evidence="9">C2H2-type domain-containing protein</fullName>
    </recommendedName>
</protein>
<dbReference type="EMBL" id="LR902663">
    <property type="protein sequence ID" value="CAD7250918.1"/>
    <property type="molecule type" value="Genomic_DNA"/>
</dbReference>
<evidence type="ECO:0000256" key="3">
    <source>
        <dbReference type="ARBA" id="ARBA00022737"/>
    </source>
</evidence>
<feature type="compositionally biased region" description="Polar residues" evidence="8">
    <location>
        <begin position="576"/>
        <end position="585"/>
    </location>
</feature>
<dbReference type="GO" id="GO:0005634">
    <property type="term" value="C:nucleus"/>
    <property type="evidence" value="ECO:0007669"/>
    <property type="project" value="UniProtKB-SubCell"/>
</dbReference>
<dbReference type="AlphaFoldDB" id="A0A7R9FQF2"/>
<feature type="compositionally biased region" description="Basic and acidic residues" evidence="8">
    <location>
        <begin position="532"/>
        <end position="551"/>
    </location>
</feature>
<dbReference type="SMART" id="SM00355">
    <property type="entry name" value="ZnF_C2H2"/>
    <property type="match status" value="12"/>
</dbReference>
<comment type="subcellular location">
    <subcellularLocation>
        <location evidence="1">Nucleus</location>
    </subcellularLocation>
</comment>
<feature type="compositionally biased region" description="Basic residues" evidence="8">
    <location>
        <begin position="552"/>
        <end position="566"/>
    </location>
</feature>
<evidence type="ECO:0000256" key="5">
    <source>
        <dbReference type="ARBA" id="ARBA00022833"/>
    </source>
</evidence>
<evidence type="ECO:0000256" key="2">
    <source>
        <dbReference type="ARBA" id="ARBA00022723"/>
    </source>
</evidence>
<evidence type="ECO:0000256" key="4">
    <source>
        <dbReference type="ARBA" id="ARBA00022771"/>
    </source>
</evidence>
<feature type="domain" description="C2H2-type" evidence="9">
    <location>
        <begin position="223"/>
        <end position="250"/>
    </location>
</feature>
<dbReference type="GO" id="GO:0000981">
    <property type="term" value="F:DNA-binding transcription factor activity, RNA polymerase II-specific"/>
    <property type="evidence" value="ECO:0007669"/>
    <property type="project" value="TreeGrafter"/>
</dbReference>
<feature type="domain" description="C2H2-type" evidence="9">
    <location>
        <begin position="250"/>
        <end position="278"/>
    </location>
</feature>
<evidence type="ECO:0000259" key="9">
    <source>
        <dbReference type="PROSITE" id="PS50157"/>
    </source>
</evidence>
<evidence type="ECO:0000256" key="7">
    <source>
        <dbReference type="PROSITE-ProRule" id="PRU00042"/>
    </source>
</evidence>
<proteinExistence type="predicted"/>
<feature type="region of interest" description="Disordered" evidence="8">
    <location>
        <begin position="509"/>
        <end position="635"/>
    </location>
</feature>
<dbReference type="PROSITE" id="PS50157">
    <property type="entry name" value="ZINC_FINGER_C2H2_2"/>
    <property type="match status" value="8"/>
</dbReference>
<feature type="region of interest" description="Disordered" evidence="8">
    <location>
        <begin position="908"/>
        <end position="928"/>
    </location>
</feature>
<dbReference type="GO" id="GO:0008270">
    <property type="term" value="F:zinc ion binding"/>
    <property type="evidence" value="ECO:0007669"/>
    <property type="project" value="UniProtKB-KW"/>
</dbReference>
<feature type="domain" description="C2H2-type" evidence="9">
    <location>
        <begin position="841"/>
        <end position="868"/>
    </location>
</feature>
<feature type="region of interest" description="Disordered" evidence="8">
    <location>
        <begin position="157"/>
        <end position="183"/>
    </location>
</feature>
<dbReference type="SUPFAM" id="SSF57667">
    <property type="entry name" value="beta-beta-alpha zinc fingers"/>
    <property type="match status" value="6"/>
</dbReference>
<accession>A0A7R9FQF2</accession>
<evidence type="ECO:0000313" key="11">
    <source>
        <dbReference type="Proteomes" id="UP000677054"/>
    </source>
</evidence>
<keyword evidence="6" id="KW-0539">Nucleus</keyword>
<name>A0A7R9FQF2_9CRUS</name>
<dbReference type="Pfam" id="PF00096">
    <property type="entry name" value="zf-C2H2"/>
    <property type="match status" value="3"/>
</dbReference>
<dbReference type="PROSITE" id="PS00028">
    <property type="entry name" value="ZINC_FINGER_C2H2_1"/>
    <property type="match status" value="8"/>
</dbReference>
<feature type="domain" description="C2H2-type" evidence="9">
    <location>
        <begin position="710"/>
        <end position="737"/>
    </location>
</feature>
<feature type="compositionally biased region" description="Polar residues" evidence="8">
    <location>
        <begin position="622"/>
        <end position="631"/>
    </location>
</feature>
<feature type="domain" description="C2H2-type" evidence="9">
    <location>
        <begin position="738"/>
        <end position="766"/>
    </location>
</feature>
<dbReference type="Pfam" id="PF12874">
    <property type="entry name" value="zf-met"/>
    <property type="match status" value="1"/>
</dbReference>
<dbReference type="PANTHER" id="PTHR24394:SF29">
    <property type="entry name" value="MYONEURIN"/>
    <property type="match status" value="1"/>
</dbReference>
<keyword evidence="4 7" id="KW-0863">Zinc-finger</keyword>
<evidence type="ECO:0000256" key="6">
    <source>
        <dbReference type="ARBA" id="ARBA00023242"/>
    </source>
</evidence>
<keyword evidence="2" id="KW-0479">Metal-binding</keyword>
<dbReference type="InterPro" id="IPR013087">
    <property type="entry name" value="Znf_C2H2_type"/>
</dbReference>
<gene>
    <name evidence="10" type="ORF">DSTB1V02_LOCUS10687</name>
</gene>
<sequence length="1065" mass="118558">MNTSTVIEYMNQVIHIRPCKKKGGCLSSNGLPAVSLIPLNSGNECKPAKDTPFPAIVIERLANSSSTVQLNEELCIRRVSEDGSSELSSAAEVEPDVRIYPVSGDGQEAAPRDPIFVVNGRAESPVNEAALQIDCESGEPELTSVTPFAVCETILEEGDTESSDVSTSNDLGETSSKDPLGSPIVIRTDTLSVASVLSLDGPGIMRKKREPRKRVQVVNGLNYHPKICGKGFNQPSNLKIHQRHHAESPHICKYCGNSYSTLSILQKHMVSVHGKRETFIEEDDATVTCELCDQSFESFDVFEEHMHEIHDAAVSIVELIRDLNEEMFMLPDPLDRYCLYEEAEQKLGKKMRGNLGSMEEGGGGGRKAVCHFSSNDVTYSTTSDNSLFTISVDPSLLDSSMPVVIPLPASVRVDLPMCDKGVNTTTCIDEFEDAPIVDPTAEDSLCLVCQRPTVDPSLANYPIPATARLRPSFSTVMEKLECILETKVTLHKQEYAKERNCMSQTSQIISPEEDQIPPQSPNATSVINLEEPQPKMKDDVLDFEEMPEKSSRRASLRIKAKQRKEKKSGESVSKPLDTNDSVTELQNDDGDHDRVNSSVSDNLTKDEEDDSIEAGERKSNNEDSPGQWSQSKDPRERRKTRCHEIVCDQCQRSFVYRAVYQNHICMKLKDGENFESNSGVFSCRLCSMSFNRQGELRKHFSSNHPNEKPFKCHACDKLFTFHCDYSRHELIHTRANAQRCNICQRVFSGSYNLDLHMKKAHTKNGILVPLPKCQDCEKTFSSQQSYQAHLDSDHGRAATRLLCSECGQGFSKQCELRLHEMKHRGCNLQKHIKTHTGDKPYLCTTCGKKFIDQSHLRTHERFHLNLRQFKCRHCDKTFVLRSNCRRHERTHFKCKVCCKDFASSEELSEHRRSEAHQTTKQRKTASAPGIVSVKDITLHSTTSATLNPGNTSATLSVIGAQALPQSMGDVMNMEPGSDLLYSHAHAAASLSNTHHVVSLTEGQQNVLLESMDMSDLVQVDADAKMSEDSAVSNHGNTSCDELTSFSHSLASLRCASNGKKVMENT</sequence>
<evidence type="ECO:0000256" key="1">
    <source>
        <dbReference type="ARBA" id="ARBA00004123"/>
    </source>
</evidence>
<dbReference type="InterPro" id="IPR036236">
    <property type="entry name" value="Znf_C2H2_sf"/>
</dbReference>